<gene>
    <name evidence="2" type="ORF">LNAOJCKE_4605</name>
</gene>
<reference evidence="2" key="1">
    <citation type="journal article" date="2021" name="Front. Microbiol.">
        <title>Comprehensive Comparative Genomics and Phenotyping of Methylobacterium Species.</title>
        <authorList>
            <person name="Alessa O."/>
            <person name="Ogura Y."/>
            <person name="Fujitani Y."/>
            <person name="Takami H."/>
            <person name="Hayashi T."/>
            <person name="Sahin N."/>
            <person name="Tani A."/>
        </authorList>
    </citation>
    <scope>NUCLEOTIDE SEQUENCE</scope>
    <source>
        <strain evidence="2">NBRC 15686</strain>
    </source>
</reference>
<sequence>MVDASEIKEHMEVKASDGQHVGTVDHMQGSDQIKLTKTDPAAHGGHHHLIPLAWVDHVDTHVHLSKSSQDVTAQWQHQS</sequence>
<proteinExistence type="predicted"/>
<protein>
    <recommendedName>
        <fullName evidence="4">DUF2171 domain-containing protein</fullName>
    </recommendedName>
</protein>
<dbReference type="InterPro" id="IPR018684">
    <property type="entry name" value="DUF2171"/>
</dbReference>
<evidence type="ECO:0008006" key="4">
    <source>
        <dbReference type="Google" id="ProtNLM"/>
    </source>
</evidence>
<reference evidence="2" key="2">
    <citation type="submission" date="2021-08" db="EMBL/GenBank/DDBJ databases">
        <authorList>
            <person name="Tani A."/>
            <person name="Ola A."/>
            <person name="Ogura Y."/>
            <person name="Katsura K."/>
            <person name="Hayashi T."/>
        </authorList>
    </citation>
    <scope>NUCLEOTIDE SEQUENCE</scope>
    <source>
        <strain evidence="2">NBRC 15686</strain>
    </source>
</reference>
<evidence type="ECO:0000256" key="1">
    <source>
        <dbReference type="SAM" id="MobiDB-lite"/>
    </source>
</evidence>
<dbReference type="RefSeq" id="WP_238228217.1">
    <property type="nucleotide sequence ID" value="NZ_BAAADH010000095.1"/>
</dbReference>
<feature type="compositionally biased region" description="Basic and acidic residues" evidence="1">
    <location>
        <begin position="1"/>
        <end position="17"/>
    </location>
</feature>
<organism evidence="2 3">
    <name type="scientific">Methylorubrum aminovorans</name>
    <dbReference type="NCBI Taxonomy" id="269069"/>
    <lineage>
        <taxon>Bacteria</taxon>
        <taxon>Pseudomonadati</taxon>
        <taxon>Pseudomonadota</taxon>
        <taxon>Alphaproteobacteria</taxon>
        <taxon>Hyphomicrobiales</taxon>
        <taxon>Methylobacteriaceae</taxon>
        <taxon>Methylorubrum</taxon>
    </lineage>
</organism>
<evidence type="ECO:0000313" key="2">
    <source>
        <dbReference type="EMBL" id="GJE67374.1"/>
    </source>
</evidence>
<comment type="caution">
    <text evidence="2">The sequence shown here is derived from an EMBL/GenBank/DDBJ whole genome shotgun (WGS) entry which is preliminary data.</text>
</comment>
<keyword evidence="3" id="KW-1185">Reference proteome</keyword>
<feature type="region of interest" description="Disordered" evidence="1">
    <location>
        <begin position="1"/>
        <end position="24"/>
    </location>
</feature>
<dbReference type="Pfam" id="PF09939">
    <property type="entry name" value="DUF2171"/>
    <property type="match status" value="1"/>
</dbReference>
<dbReference type="Proteomes" id="UP001055039">
    <property type="component" value="Unassembled WGS sequence"/>
</dbReference>
<dbReference type="EMBL" id="BPRC01000026">
    <property type="protein sequence ID" value="GJE67374.1"/>
    <property type="molecule type" value="Genomic_DNA"/>
</dbReference>
<evidence type="ECO:0000313" key="3">
    <source>
        <dbReference type="Proteomes" id="UP001055039"/>
    </source>
</evidence>
<name>A0ABQ4UJE3_9HYPH</name>
<accession>A0ABQ4UJE3</accession>